<evidence type="ECO:0000256" key="1">
    <source>
        <dbReference type="SAM" id="SignalP"/>
    </source>
</evidence>
<organism evidence="2">
    <name type="scientific">Chromera velia CCMP2878</name>
    <dbReference type="NCBI Taxonomy" id="1169474"/>
    <lineage>
        <taxon>Eukaryota</taxon>
        <taxon>Sar</taxon>
        <taxon>Alveolata</taxon>
        <taxon>Colpodellida</taxon>
        <taxon>Chromeraceae</taxon>
        <taxon>Chromera</taxon>
    </lineage>
</organism>
<accession>A0A0G4F796</accession>
<keyword evidence="1" id="KW-0732">Signal</keyword>
<protein>
    <submittedName>
        <fullName evidence="2">Uncharacterized protein</fullName>
    </submittedName>
</protein>
<proteinExistence type="predicted"/>
<sequence length="266" mass="30275">MEFLLSGRAVPILLLLLSGPRCECFAPSKVPTTDLINVFGRLAEHENRIPSIKLIRGEATSDDLRGKFEPYSQGITPFSEWPDGKHPHARWFRLFQTDENAITENVFLDRLRTLTFKWPLDRFGEPLCLDEYLAALRECRGWEKEAARAEASNVEVLEGPGALARAEQFSALHAASGDLRREEALWRRETSSAARRLVNRRIESRRINKKAGRLAFFCLSEKQAYLFRDQIPKSVERLAQGKRCASFDAFVEGVSQALVQLEKVAR</sequence>
<dbReference type="VEuPathDB" id="CryptoDB:Cvel_15602"/>
<feature type="signal peptide" evidence="1">
    <location>
        <begin position="1"/>
        <end position="24"/>
    </location>
</feature>
<dbReference type="AlphaFoldDB" id="A0A0G4F796"/>
<evidence type="ECO:0000313" key="2">
    <source>
        <dbReference type="EMBL" id="CEM08581.1"/>
    </source>
</evidence>
<feature type="chain" id="PRO_5005188196" evidence="1">
    <location>
        <begin position="25"/>
        <end position="266"/>
    </location>
</feature>
<reference evidence="2" key="1">
    <citation type="submission" date="2014-11" db="EMBL/GenBank/DDBJ databases">
        <authorList>
            <person name="Otto D Thomas"/>
            <person name="Naeem Raeece"/>
        </authorList>
    </citation>
    <scope>NUCLEOTIDE SEQUENCE</scope>
</reference>
<dbReference type="EMBL" id="CDMZ01000178">
    <property type="protein sequence ID" value="CEM08581.1"/>
    <property type="molecule type" value="Genomic_DNA"/>
</dbReference>
<gene>
    <name evidence="2" type="ORF">Cvel_15602</name>
</gene>
<name>A0A0G4F796_9ALVE</name>